<feature type="compositionally biased region" description="Basic and acidic residues" evidence="1">
    <location>
        <begin position="23"/>
        <end position="36"/>
    </location>
</feature>
<dbReference type="Pfam" id="PF00690">
    <property type="entry name" value="Cation_ATPase_N"/>
    <property type="match status" value="1"/>
</dbReference>
<dbReference type="Gene3D" id="1.20.1110.10">
    <property type="entry name" value="Calcium-transporting ATPase, transmembrane domain"/>
    <property type="match status" value="1"/>
</dbReference>
<evidence type="ECO:0000313" key="4">
    <source>
        <dbReference type="EMBL" id="GAA1222271.1"/>
    </source>
</evidence>
<dbReference type="Gene3D" id="2.70.150.10">
    <property type="entry name" value="Calcium-transporting ATPase, cytoplasmic transduction domain A"/>
    <property type="match status" value="1"/>
</dbReference>
<accession>A0ABP4GE33</accession>
<name>A0ABP4GE33_9ACTN</name>
<gene>
    <name evidence="4" type="ORF">GCM10009665_10630</name>
</gene>
<sequence length="153" mass="16342">MADRTAPLTRHPPADSAAGAEPPDPREPLDPPDPREPLSVLLRDMRTSPRGLATREAARRLTVYGPNTLARRGGRRWHRELAQQFTQPLALLLTVAAVLAAATGAPALALAILAVIVLNALLAFAQEQQAERAVEALAAFLPDRAAAVRDGVR</sequence>
<reference evidence="5" key="1">
    <citation type="journal article" date="2019" name="Int. J. Syst. Evol. Microbiol.">
        <title>The Global Catalogue of Microorganisms (GCM) 10K type strain sequencing project: providing services to taxonomists for standard genome sequencing and annotation.</title>
        <authorList>
            <consortium name="The Broad Institute Genomics Platform"/>
            <consortium name="The Broad Institute Genome Sequencing Center for Infectious Disease"/>
            <person name="Wu L."/>
            <person name="Ma J."/>
        </authorList>
    </citation>
    <scope>NUCLEOTIDE SEQUENCE [LARGE SCALE GENOMIC DNA]</scope>
    <source>
        <strain evidence="5">JCM 13004</strain>
    </source>
</reference>
<keyword evidence="2" id="KW-0472">Membrane</keyword>
<dbReference type="SMART" id="SM00831">
    <property type="entry name" value="Cation_ATPase_N"/>
    <property type="match status" value="1"/>
</dbReference>
<feature type="transmembrane region" description="Helical" evidence="2">
    <location>
        <begin position="81"/>
        <end position="101"/>
    </location>
</feature>
<keyword evidence="2" id="KW-1133">Transmembrane helix</keyword>
<dbReference type="PANTHER" id="PTHR42861">
    <property type="entry name" value="CALCIUM-TRANSPORTING ATPASE"/>
    <property type="match status" value="1"/>
</dbReference>
<dbReference type="InterPro" id="IPR004014">
    <property type="entry name" value="ATPase_P-typ_cation-transptr_N"/>
</dbReference>
<feature type="domain" description="Cation-transporting P-type ATPase N-terminal" evidence="3">
    <location>
        <begin position="32"/>
        <end position="105"/>
    </location>
</feature>
<comment type="caution">
    <text evidence="4">The sequence shown here is derived from an EMBL/GenBank/DDBJ whole genome shotgun (WGS) entry which is preliminary data.</text>
</comment>
<organism evidence="4 5">
    <name type="scientific">Kitasatospora nipponensis</name>
    <dbReference type="NCBI Taxonomy" id="258049"/>
    <lineage>
        <taxon>Bacteria</taxon>
        <taxon>Bacillati</taxon>
        <taxon>Actinomycetota</taxon>
        <taxon>Actinomycetes</taxon>
        <taxon>Kitasatosporales</taxon>
        <taxon>Streptomycetaceae</taxon>
        <taxon>Kitasatospora</taxon>
    </lineage>
</organism>
<dbReference type="InterPro" id="IPR023298">
    <property type="entry name" value="ATPase_P-typ_TM_dom_sf"/>
</dbReference>
<evidence type="ECO:0000256" key="2">
    <source>
        <dbReference type="SAM" id="Phobius"/>
    </source>
</evidence>
<keyword evidence="5" id="KW-1185">Reference proteome</keyword>
<keyword evidence="2" id="KW-0812">Transmembrane</keyword>
<evidence type="ECO:0000313" key="5">
    <source>
        <dbReference type="Proteomes" id="UP001500037"/>
    </source>
</evidence>
<dbReference type="Proteomes" id="UP001500037">
    <property type="component" value="Unassembled WGS sequence"/>
</dbReference>
<dbReference type="SUPFAM" id="SSF81665">
    <property type="entry name" value="Calcium ATPase, transmembrane domain M"/>
    <property type="match status" value="1"/>
</dbReference>
<evidence type="ECO:0000259" key="3">
    <source>
        <dbReference type="SMART" id="SM00831"/>
    </source>
</evidence>
<evidence type="ECO:0000256" key="1">
    <source>
        <dbReference type="SAM" id="MobiDB-lite"/>
    </source>
</evidence>
<feature type="region of interest" description="Disordered" evidence="1">
    <location>
        <begin position="1"/>
        <end position="38"/>
    </location>
</feature>
<feature type="transmembrane region" description="Helical" evidence="2">
    <location>
        <begin position="107"/>
        <end position="125"/>
    </location>
</feature>
<dbReference type="EMBL" id="BAAALF010000010">
    <property type="protein sequence ID" value="GAA1222271.1"/>
    <property type="molecule type" value="Genomic_DNA"/>
</dbReference>
<proteinExistence type="predicted"/>
<protein>
    <recommendedName>
        <fullName evidence="3">Cation-transporting P-type ATPase N-terminal domain-containing protein</fullName>
    </recommendedName>
</protein>